<dbReference type="GO" id="GO:0006612">
    <property type="term" value="P:protein targeting to membrane"/>
    <property type="evidence" value="ECO:0007669"/>
    <property type="project" value="TreeGrafter"/>
</dbReference>
<evidence type="ECO:0000256" key="1">
    <source>
        <dbReference type="ARBA" id="ARBA00004177"/>
    </source>
</evidence>
<feature type="domain" description="VPS37 C-terminal" evidence="6">
    <location>
        <begin position="11"/>
        <end position="155"/>
    </location>
</feature>
<evidence type="ECO:0000259" key="6">
    <source>
        <dbReference type="Pfam" id="PF07200"/>
    </source>
</evidence>
<dbReference type="AlphaFoldDB" id="A0AAV7YKY2"/>
<evidence type="ECO:0000313" key="7">
    <source>
        <dbReference type="EMBL" id="KAJ3429516.1"/>
    </source>
</evidence>
<comment type="caution">
    <text evidence="7">The sequence shown here is derived from an EMBL/GenBank/DDBJ whole genome shotgun (WGS) entry which is preliminary data.</text>
</comment>
<dbReference type="InterPro" id="IPR009851">
    <property type="entry name" value="Mod_r"/>
</dbReference>
<keyword evidence="4" id="KW-0967">Endosome</keyword>
<dbReference type="EMBL" id="JANTQA010000057">
    <property type="protein sequence ID" value="KAJ3429516.1"/>
    <property type="molecule type" value="Genomic_DNA"/>
</dbReference>
<proteinExistence type="inferred from homology"/>
<evidence type="ECO:0000256" key="5">
    <source>
        <dbReference type="ARBA" id="ARBA00022927"/>
    </source>
</evidence>
<organism evidence="7 8">
    <name type="scientific">Anaeramoeba flamelloides</name>
    <dbReference type="NCBI Taxonomy" id="1746091"/>
    <lineage>
        <taxon>Eukaryota</taxon>
        <taxon>Metamonada</taxon>
        <taxon>Anaeramoebidae</taxon>
        <taxon>Anaeramoeba</taxon>
    </lineage>
</organism>
<evidence type="ECO:0000256" key="4">
    <source>
        <dbReference type="ARBA" id="ARBA00022753"/>
    </source>
</evidence>
<dbReference type="Pfam" id="PF07200">
    <property type="entry name" value="Mod_r"/>
    <property type="match status" value="1"/>
</dbReference>
<dbReference type="PANTHER" id="PTHR13678">
    <property type="entry name" value="VACUOLAR PROTEIN SORTING-ASSOCIATED PROTEIN 37"/>
    <property type="match status" value="1"/>
</dbReference>
<dbReference type="GO" id="GO:0043162">
    <property type="term" value="P:ubiquitin-dependent protein catabolic process via the multivesicular body sorting pathway"/>
    <property type="evidence" value="ECO:0007669"/>
    <property type="project" value="TreeGrafter"/>
</dbReference>
<accession>A0AAV7YKY2</accession>
<dbReference type="SUPFAM" id="SSF140111">
    <property type="entry name" value="Endosomal sorting complex assembly domain"/>
    <property type="match status" value="1"/>
</dbReference>
<name>A0AAV7YKY2_9EUKA</name>
<dbReference type="GO" id="GO:0006623">
    <property type="term" value="P:protein targeting to vacuole"/>
    <property type="evidence" value="ECO:0007669"/>
    <property type="project" value="TreeGrafter"/>
</dbReference>
<sequence length="172" mass="20655">MTTQNEFPELENLTEEEITKLLNDKDEFEEMFSNLNTVKNINSIKDQMMTMVADLLKINYSRKENFDEVKETHKLAKQRFLDLQQILQQKFLQQNQLLNQFDYTSLIDKIEQSKIESDEQADQLFQKVSQKEIDLDQFIKEFREIKEKSHLNESKIKCFQKNLQDKTMNSFN</sequence>
<gene>
    <name evidence="7" type="ORF">M0812_24869</name>
</gene>
<keyword evidence="5" id="KW-0653">Protein transport</keyword>
<evidence type="ECO:0000256" key="3">
    <source>
        <dbReference type="ARBA" id="ARBA00022448"/>
    </source>
</evidence>
<comment type="subcellular location">
    <subcellularLocation>
        <location evidence="1">Endosome</location>
    </subcellularLocation>
</comment>
<evidence type="ECO:0000256" key="2">
    <source>
        <dbReference type="ARBA" id="ARBA00007617"/>
    </source>
</evidence>
<evidence type="ECO:0000313" key="8">
    <source>
        <dbReference type="Proteomes" id="UP001146793"/>
    </source>
</evidence>
<reference evidence="7" key="1">
    <citation type="submission" date="2022-08" db="EMBL/GenBank/DDBJ databases">
        <title>Novel sulphate-reducing endosymbionts in the free-living metamonad Anaeramoeba.</title>
        <authorList>
            <person name="Jerlstrom-Hultqvist J."/>
            <person name="Cepicka I."/>
            <person name="Gallot-Lavallee L."/>
            <person name="Salas-Leiva D."/>
            <person name="Curtis B.A."/>
            <person name="Zahonova K."/>
            <person name="Pipaliya S."/>
            <person name="Dacks J."/>
            <person name="Roger A.J."/>
        </authorList>
    </citation>
    <scope>NUCLEOTIDE SEQUENCE</scope>
    <source>
        <strain evidence="7">Busselton2</strain>
    </source>
</reference>
<dbReference type="PANTHER" id="PTHR13678:SF2">
    <property type="entry name" value="VACUOLAR PROTEIN SORTING-ASSOCIATED PROTEIN 37A"/>
    <property type="match status" value="1"/>
</dbReference>
<keyword evidence="3" id="KW-0813">Transport</keyword>
<comment type="similarity">
    <text evidence="2">Belongs to the VPS37 family.</text>
</comment>
<dbReference type="InterPro" id="IPR029012">
    <property type="entry name" value="Helix_hairpin_bin_sf"/>
</dbReference>
<protein>
    <submittedName>
        <fullName evidence="7">Williams-beuren syndrome critical region protein-related</fullName>
    </submittedName>
</protein>
<dbReference type="Gene3D" id="1.10.287.660">
    <property type="entry name" value="Helix hairpin bin"/>
    <property type="match status" value="1"/>
</dbReference>
<dbReference type="Proteomes" id="UP001146793">
    <property type="component" value="Unassembled WGS sequence"/>
</dbReference>
<dbReference type="InterPro" id="IPR037202">
    <property type="entry name" value="ESCRT_assembly_dom"/>
</dbReference>
<dbReference type="GO" id="GO:0000813">
    <property type="term" value="C:ESCRT I complex"/>
    <property type="evidence" value="ECO:0007669"/>
    <property type="project" value="TreeGrafter"/>
</dbReference>